<dbReference type="EMBL" id="JARKIF010000022">
    <property type="protein sequence ID" value="KAJ7616595.1"/>
    <property type="molecule type" value="Genomic_DNA"/>
</dbReference>
<evidence type="ECO:0000313" key="8">
    <source>
        <dbReference type="Proteomes" id="UP001221142"/>
    </source>
</evidence>
<name>A0AAD7BCH3_9AGAR</name>
<dbReference type="Proteomes" id="UP001221142">
    <property type="component" value="Unassembled WGS sequence"/>
</dbReference>
<evidence type="ECO:0000256" key="1">
    <source>
        <dbReference type="ARBA" id="ARBA00022722"/>
    </source>
</evidence>
<keyword evidence="6" id="KW-0732">Signal</keyword>
<organism evidence="7 8">
    <name type="scientific">Roridomyces roridus</name>
    <dbReference type="NCBI Taxonomy" id="1738132"/>
    <lineage>
        <taxon>Eukaryota</taxon>
        <taxon>Fungi</taxon>
        <taxon>Dikarya</taxon>
        <taxon>Basidiomycota</taxon>
        <taxon>Agaricomycotina</taxon>
        <taxon>Agaricomycetes</taxon>
        <taxon>Agaricomycetidae</taxon>
        <taxon>Agaricales</taxon>
        <taxon>Marasmiineae</taxon>
        <taxon>Mycenaceae</taxon>
        <taxon>Roridomyces</taxon>
    </lineage>
</organism>
<dbReference type="Pfam" id="PF00545">
    <property type="entry name" value="Ribonuclease"/>
    <property type="match status" value="1"/>
</dbReference>
<evidence type="ECO:0000256" key="6">
    <source>
        <dbReference type="SAM" id="SignalP"/>
    </source>
</evidence>
<evidence type="ECO:0000256" key="5">
    <source>
        <dbReference type="ARBA" id="ARBA00023239"/>
    </source>
</evidence>
<gene>
    <name evidence="7" type="ORF">FB45DRAFT_992826</name>
</gene>
<accession>A0AAD7BCH3</accession>
<dbReference type="InterPro" id="IPR000026">
    <property type="entry name" value="N1-like"/>
</dbReference>
<evidence type="ECO:0000313" key="7">
    <source>
        <dbReference type="EMBL" id="KAJ7616595.1"/>
    </source>
</evidence>
<keyword evidence="1" id="KW-0540">Nuclease</keyword>
<dbReference type="GO" id="GO:0004521">
    <property type="term" value="F:RNA endonuclease activity"/>
    <property type="evidence" value="ECO:0007669"/>
    <property type="project" value="InterPro"/>
</dbReference>
<feature type="chain" id="PRO_5042142865" evidence="6">
    <location>
        <begin position="18"/>
        <end position="135"/>
    </location>
</feature>
<proteinExistence type="predicted"/>
<keyword evidence="4" id="KW-1015">Disulfide bond</keyword>
<dbReference type="PANTHER" id="PTHR42104">
    <property type="entry name" value="EXTRACELLULAR GUANYL-SPECIFIC RIBONUCLEASE RNTA (AFU_ORTHOLOGUE AFUA_4G03230)"/>
    <property type="match status" value="1"/>
</dbReference>
<keyword evidence="3" id="KW-0378">Hydrolase</keyword>
<feature type="signal peptide" evidence="6">
    <location>
        <begin position="1"/>
        <end position="17"/>
    </location>
</feature>
<keyword evidence="2" id="KW-0255">Endonuclease</keyword>
<dbReference type="PANTHER" id="PTHR42104:SF1">
    <property type="entry name" value="EXTRACELLULAR GUANYL-SPECIFIC RIBONUCLEASE RNTA (AFU_ORTHOLOGUE AFUA_4G03230)"/>
    <property type="match status" value="1"/>
</dbReference>
<sequence length="135" mass="14274">MSTRLLLFVSLTALALANPTHRSLPSGNVECGSNTYTVSEVSAAVSAGVAHINDPLGSDSYPHAYYDEASEDIKLYCSGSSWYEYPIMAGGKAYTGGDPETDRVVFNTQGTYCAVVTHTGAASYDGFVSCQVVEP</sequence>
<reference evidence="7" key="1">
    <citation type="submission" date="2023-03" db="EMBL/GenBank/DDBJ databases">
        <title>Massive genome expansion in bonnet fungi (Mycena s.s.) driven by repeated elements and novel gene families across ecological guilds.</title>
        <authorList>
            <consortium name="Lawrence Berkeley National Laboratory"/>
            <person name="Harder C.B."/>
            <person name="Miyauchi S."/>
            <person name="Viragh M."/>
            <person name="Kuo A."/>
            <person name="Thoen E."/>
            <person name="Andreopoulos B."/>
            <person name="Lu D."/>
            <person name="Skrede I."/>
            <person name="Drula E."/>
            <person name="Henrissat B."/>
            <person name="Morin E."/>
            <person name="Kohler A."/>
            <person name="Barry K."/>
            <person name="LaButti K."/>
            <person name="Morin E."/>
            <person name="Salamov A."/>
            <person name="Lipzen A."/>
            <person name="Mereny Z."/>
            <person name="Hegedus B."/>
            <person name="Baldrian P."/>
            <person name="Stursova M."/>
            <person name="Weitz H."/>
            <person name="Taylor A."/>
            <person name="Grigoriev I.V."/>
            <person name="Nagy L.G."/>
            <person name="Martin F."/>
            <person name="Kauserud H."/>
        </authorList>
    </citation>
    <scope>NUCLEOTIDE SEQUENCE</scope>
    <source>
        <strain evidence="7">9284</strain>
    </source>
</reference>
<dbReference type="InterPro" id="IPR016191">
    <property type="entry name" value="Ribonuclease/ribotoxin"/>
</dbReference>
<comment type="caution">
    <text evidence="7">The sequence shown here is derived from an EMBL/GenBank/DDBJ whole genome shotgun (WGS) entry which is preliminary data.</text>
</comment>
<evidence type="ECO:0000256" key="4">
    <source>
        <dbReference type="ARBA" id="ARBA00023157"/>
    </source>
</evidence>
<dbReference type="AlphaFoldDB" id="A0AAD7BCH3"/>
<dbReference type="GO" id="GO:0016829">
    <property type="term" value="F:lyase activity"/>
    <property type="evidence" value="ECO:0007669"/>
    <property type="project" value="UniProtKB-KW"/>
</dbReference>
<keyword evidence="5" id="KW-0456">Lyase</keyword>
<dbReference type="SUPFAM" id="SSF53933">
    <property type="entry name" value="Microbial ribonucleases"/>
    <property type="match status" value="1"/>
</dbReference>
<dbReference type="GO" id="GO:0016787">
    <property type="term" value="F:hydrolase activity"/>
    <property type="evidence" value="ECO:0007669"/>
    <property type="project" value="UniProtKB-KW"/>
</dbReference>
<keyword evidence="8" id="KW-1185">Reference proteome</keyword>
<dbReference type="Gene3D" id="3.10.450.30">
    <property type="entry name" value="Microbial ribonucleases"/>
    <property type="match status" value="1"/>
</dbReference>
<protein>
    <submittedName>
        <fullName evidence="7">Ribonuclease/ribotoxin</fullName>
    </submittedName>
</protein>
<evidence type="ECO:0000256" key="3">
    <source>
        <dbReference type="ARBA" id="ARBA00022801"/>
    </source>
</evidence>
<evidence type="ECO:0000256" key="2">
    <source>
        <dbReference type="ARBA" id="ARBA00022759"/>
    </source>
</evidence>
<dbReference type="GO" id="GO:0003723">
    <property type="term" value="F:RNA binding"/>
    <property type="evidence" value="ECO:0007669"/>
    <property type="project" value="InterPro"/>
</dbReference>